<dbReference type="InterPro" id="IPR006620">
    <property type="entry name" value="Pro_4_hyd_alph"/>
</dbReference>
<dbReference type="PANTHER" id="PTHR12907:SF26">
    <property type="entry name" value="HIF PROLYL HYDROXYLASE, ISOFORM C"/>
    <property type="match status" value="1"/>
</dbReference>
<keyword evidence="7" id="KW-1185">Reference proteome</keyword>
<dbReference type="OrthoDB" id="5952526at2759"/>
<dbReference type="InterPro" id="IPR044862">
    <property type="entry name" value="Pro_4_hyd_alph_FE2OG_OXY"/>
</dbReference>
<feature type="domain" description="Prolyl 4-hydroxylase alpha subunit" evidence="5">
    <location>
        <begin position="1"/>
        <end position="134"/>
    </location>
</feature>
<dbReference type="Gene3D" id="2.60.120.620">
    <property type="entry name" value="q2cbj1_9rhob like domain"/>
    <property type="match status" value="1"/>
</dbReference>
<dbReference type="AlphaFoldDB" id="A0A3P6SE07"/>
<evidence type="ECO:0000256" key="3">
    <source>
        <dbReference type="ARBA" id="ARBA00022964"/>
    </source>
</evidence>
<keyword evidence="2" id="KW-0847">Vitamin C</keyword>
<dbReference type="InterPro" id="IPR051559">
    <property type="entry name" value="HIF_prolyl_hydroxylases"/>
</dbReference>
<gene>
    <name evidence="6" type="ORF">ASIM_LOCUS18742</name>
</gene>
<dbReference type="GO" id="GO:0008198">
    <property type="term" value="F:ferrous iron binding"/>
    <property type="evidence" value="ECO:0007669"/>
    <property type="project" value="TreeGrafter"/>
</dbReference>
<dbReference type="SMART" id="SM00702">
    <property type="entry name" value="P4Hc"/>
    <property type="match status" value="1"/>
</dbReference>
<accession>A0A3P6SE07</accession>
<evidence type="ECO:0000259" key="5">
    <source>
        <dbReference type="SMART" id="SM00702"/>
    </source>
</evidence>
<dbReference type="PANTHER" id="PTHR12907">
    <property type="entry name" value="EGL NINE HOMOLOG-RELATED"/>
    <property type="match status" value="1"/>
</dbReference>
<dbReference type="GO" id="GO:0031418">
    <property type="term" value="F:L-ascorbic acid binding"/>
    <property type="evidence" value="ECO:0007669"/>
    <property type="project" value="UniProtKB-KW"/>
</dbReference>
<evidence type="ECO:0000256" key="2">
    <source>
        <dbReference type="ARBA" id="ARBA00022896"/>
    </source>
</evidence>
<keyword evidence="4" id="KW-0560">Oxidoreductase</keyword>
<dbReference type="Pfam" id="PF13640">
    <property type="entry name" value="2OG-FeII_Oxy_3"/>
    <property type="match status" value="1"/>
</dbReference>
<evidence type="ECO:0000256" key="1">
    <source>
        <dbReference type="ARBA" id="ARBA00001961"/>
    </source>
</evidence>
<proteinExistence type="predicted"/>
<protein>
    <recommendedName>
        <fullName evidence="5">Prolyl 4-hydroxylase alpha subunit domain-containing protein</fullName>
    </recommendedName>
</protein>
<dbReference type="GO" id="GO:0031543">
    <property type="term" value="F:peptidyl-proline dioxygenase activity"/>
    <property type="evidence" value="ECO:0007669"/>
    <property type="project" value="TreeGrafter"/>
</dbReference>
<sequence>MMASKRDLTTLDIRSDLIYWFGNNSERDHGAVTIRLLISMIDSIIVHLNKFIPYNICGRSRAMIAVYPGNGTRYVKHVDNPLKDGRCITATYYVNENWNYYQADRLALFWSDRRNPHEVLPSFRNRFAITTWYFDENEKQKALKKKFDNNQQ</sequence>
<dbReference type="Proteomes" id="UP000267096">
    <property type="component" value="Unassembled WGS sequence"/>
</dbReference>
<name>A0A3P6SE07_ANISI</name>
<keyword evidence="3" id="KW-0223">Dioxygenase</keyword>
<reference evidence="6 7" key="1">
    <citation type="submission" date="2018-11" db="EMBL/GenBank/DDBJ databases">
        <authorList>
            <consortium name="Pathogen Informatics"/>
        </authorList>
    </citation>
    <scope>NUCLEOTIDE SEQUENCE [LARGE SCALE GENOMIC DNA]</scope>
</reference>
<dbReference type="GO" id="GO:0071456">
    <property type="term" value="P:cellular response to hypoxia"/>
    <property type="evidence" value="ECO:0007669"/>
    <property type="project" value="TreeGrafter"/>
</dbReference>
<evidence type="ECO:0000256" key="4">
    <source>
        <dbReference type="ARBA" id="ARBA00023002"/>
    </source>
</evidence>
<evidence type="ECO:0000313" key="6">
    <source>
        <dbReference type="EMBL" id="VDK66050.1"/>
    </source>
</evidence>
<organism evidence="6 7">
    <name type="scientific">Anisakis simplex</name>
    <name type="common">Herring worm</name>
    <dbReference type="NCBI Taxonomy" id="6269"/>
    <lineage>
        <taxon>Eukaryota</taxon>
        <taxon>Metazoa</taxon>
        <taxon>Ecdysozoa</taxon>
        <taxon>Nematoda</taxon>
        <taxon>Chromadorea</taxon>
        <taxon>Rhabditida</taxon>
        <taxon>Spirurina</taxon>
        <taxon>Ascaridomorpha</taxon>
        <taxon>Ascaridoidea</taxon>
        <taxon>Anisakidae</taxon>
        <taxon>Anisakis</taxon>
        <taxon>Anisakis simplex complex</taxon>
    </lineage>
</organism>
<dbReference type="EMBL" id="UYRR01036024">
    <property type="protein sequence ID" value="VDK66050.1"/>
    <property type="molecule type" value="Genomic_DNA"/>
</dbReference>
<comment type="cofactor">
    <cofactor evidence="1">
        <name>L-ascorbate</name>
        <dbReference type="ChEBI" id="CHEBI:38290"/>
    </cofactor>
</comment>
<evidence type="ECO:0000313" key="7">
    <source>
        <dbReference type="Proteomes" id="UP000267096"/>
    </source>
</evidence>